<reference evidence="1" key="1">
    <citation type="submission" date="2020-12" db="EMBL/GenBank/DDBJ databases">
        <title>Antibiotic resistance and phylogeny of Pseudomonas spp. isolated over three decades from chicken meat in the Norwegian food chain.</title>
        <authorList>
            <person name="Moen B."/>
        </authorList>
    </citation>
    <scope>NUCLEOTIDE SEQUENCE</scope>
    <source>
        <strain evidence="1">MF6762</strain>
    </source>
</reference>
<gene>
    <name evidence="1" type="ORF">JFT45_24775</name>
</gene>
<dbReference type="EMBL" id="JAEKCZ010000034">
    <property type="protein sequence ID" value="MBJ2259721.1"/>
    <property type="molecule type" value="Genomic_DNA"/>
</dbReference>
<dbReference type="Proteomes" id="UP000658390">
    <property type="component" value="Unassembled WGS sequence"/>
</dbReference>
<organism evidence="1 2">
    <name type="scientific">Pseudomonas psychrophila</name>
    <dbReference type="NCBI Taxonomy" id="122355"/>
    <lineage>
        <taxon>Bacteria</taxon>
        <taxon>Pseudomonadati</taxon>
        <taxon>Pseudomonadota</taxon>
        <taxon>Gammaproteobacteria</taxon>
        <taxon>Pseudomonadales</taxon>
        <taxon>Pseudomonadaceae</taxon>
        <taxon>Pseudomonas</taxon>
    </lineage>
</organism>
<sequence>MASEELIKDRLADRLAPDGLDAAVTVDSLKATVIPDLFANTSRIGEYGSTRQFIDKMDELSDLMESGSVSALSSKIAEIITALGDASPEQIAKAPNWFQRLTGAQVEKQVRYQVARKGLELLIEEAKRHAQGVRDTLASINKLIAGNEQEVEELRIFIMAGREFLEEQPEAGVLSGDDLSFDKPRERFSRKLANLETLLSSHQLSVSQMKLSRAQALGMLDRFGETDTLLVPVWRQNTLALIQTKHMSPAMVNAAAEAHRKLMHSFAESLSATQH</sequence>
<comment type="caution">
    <text evidence="1">The sequence shown here is derived from an EMBL/GenBank/DDBJ whole genome shotgun (WGS) entry which is preliminary data.</text>
</comment>
<dbReference type="RefSeq" id="WP_108184769.1">
    <property type="nucleotide sequence ID" value="NZ_JAEKCZ010000034.1"/>
</dbReference>
<name>A0A8I1FZE6_9PSED</name>
<proteinExistence type="predicted"/>
<accession>A0A8I1FZE6</accession>
<protein>
    <submittedName>
        <fullName evidence="1">Toxic anion resistance protein</fullName>
    </submittedName>
</protein>
<dbReference type="AlphaFoldDB" id="A0A8I1FZE6"/>
<evidence type="ECO:0000313" key="1">
    <source>
        <dbReference type="EMBL" id="MBJ2259721.1"/>
    </source>
</evidence>
<evidence type="ECO:0000313" key="2">
    <source>
        <dbReference type="Proteomes" id="UP000658390"/>
    </source>
</evidence>